<dbReference type="Proteomes" id="UP001302321">
    <property type="component" value="Unassembled WGS sequence"/>
</dbReference>
<dbReference type="EMBL" id="MU866110">
    <property type="protein sequence ID" value="KAK4179770.1"/>
    <property type="molecule type" value="Genomic_DNA"/>
</dbReference>
<evidence type="ECO:0000256" key="2">
    <source>
        <dbReference type="SAM" id="Phobius"/>
    </source>
</evidence>
<organism evidence="3 4">
    <name type="scientific">Triangularia setosa</name>
    <dbReference type="NCBI Taxonomy" id="2587417"/>
    <lineage>
        <taxon>Eukaryota</taxon>
        <taxon>Fungi</taxon>
        <taxon>Dikarya</taxon>
        <taxon>Ascomycota</taxon>
        <taxon>Pezizomycotina</taxon>
        <taxon>Sordariomycetes</taxon>
        <taxon>Sordariomycetidae</taxon>
        <taxon>Sordariales</taxon>
        <taxon>Podosporaceae</taxon>
        <taxon>Triangularia</taxon>
    </lineage>
</organism>
<accession>A0AAN7AB82</accession>
<gene>
    <name evidence="3" type="ORF">QBC36DRAFT_343479</name>
</gene>
<evidence type="ECO:0000256" key="1">
    <source>
        <dbReference type="SAM" id="MobiDB-lite"/>
    </source>
</evidence>
<protein>
    <submittedName>
        <fullName evidence="3">Uncharacterized protein</fullName>
    </submittedName>
</protein>
<evidence type="ECO:0000313" key="4">
    <source>
        <dbReference type="Proteomes" id="UP001302321"/>
    </source>
</evidence>
<keyword evidence="4" id="KW-1185">Reference proteome</keyword>
<feature type="transmembrane region" description="Helical" evidence="2">
    <location>
        <begin position="364"/>
        <end position="385"/>
    </location>
</feature>
<dbReference type="AlphaFoldDB" id="A0AAN7AB82"/>
<reference evidence="3" key="1">
    <citation type="journal article" date="2023" name="Mol. Phylogenet. Evol.">
        <title>Genome-scale phylogeny and comparative genomics of the fungal order Sordariales.</title>
        <authorList>
            <person name="Hensen N."/>
            <person name="Bonometti L."/>
            <person name="Westerberg I."/>
            <person name="Brannstrom I.O."/>
            <person name="Guillou S."/>
            <person name="Cros-Aarteil S."/>
            <person name="Calhoun S."/>
            <person name="Haridas S."/>
            <person name="Kuo A."/>
            <person name="Mondo S."/>
            <person name="Pangilinan J."/>
            <person name="Riley R."/>
            <person name="LaButti K."/>
            <person name="Andreopoulos B."/>
            <person name="Lipzen A."/>
            <person name="Chen C."/>
            <person name="Yan M."/>
            <person name="Daum C."/>
            <person name="Ng V."/>
            <person name="Clum A."/>
            <person name="Steindorff A."/>
            <person name="Ohm R.A."/>
            <person name="Martin F."/>
            <person name="Silar P."/>
            <person name="Natvig D.O."/>
            <person name="Lalanne C."/>
            <person name="Gautier V."/>
            <person name="Ament-Velasquez S.L."/>
            <person name="Kruys A."/>
            <person name="Hutchinson M.I."/>
            <person name="Powell A.J."/>
            <person name="Barry K."/>
            <person name="Miller A.N."/>
            <person name="Grigoriev I.V."/>
            <person name="Debuchy R."/>
            <person name="Gladieux P."/>
            <person name="Hiltunen Thoren M."/>
            <person name="Johannesson H."/>
        </authorList>
    </citation>
    <scope>NUCLEOTIDE SEQUENCE</scope>
    <source>
        <strain evidence="3">CBS 892.96</strain>
    </source>
</reference>
<feature type="compositionally biased region" description="Polar residues" evidence="1">
    <location>
        <begin position="1"/>
        <end position="13"/>
    </location>
</feature>
<evidence type="ECO:0000313" key="3">
    <source>
        <dbReference type="EMBL" id="KAK4179770.1"/>
    </source>
</evidence>
<name>A0AAN7AB82_9PEZI</name>
<proteinExistence type="predicted"/>
<sequence length="392" mass="44655">MEKAQGSSQTPSEPLSIDSGSVEKDQRGAVLNSLSLHEIPPVAPQAYLRGRRPHIDEEAGVRLHAPRSFRARMEKSTIISRYPSPLSQSTQSRKQSPAKIEAFKNEDTRSFFGTIAANTPCVFLCIGRPEKCRIVQVELRDDADHTAILKKMRETWDKSRKRLPFRKVTRVEEVSFRFSGVKNRKGSNIFIGTYELLNIEQLRCSLDEKLKAVEESINTWRGPDLFSICREDYASGEWEHSPKCPSLDIPFRDCDVKKFDNLHYRLRSLSLLPMLTLAFQSPSLARGQRLLDGLAQDSGIYSTRDMLRNLYWHDPRIGDVDFSGYTVTEEWEDVRYSAAMPLAFTFTVGSSFFFRVVFGDWQTAIGASSLVVTTIALIVQWMIYVRSKGLRP</sequence>
<keyword evidence="2" id="KW-1133">Transmembrane helix</keyword>
<keyword evidence="2" id="KW-0812">Transmembrane</keyword>
<keyword evidence="2" id="KW-0472">Membrane</keyword>
<feature type="region of interest" description="Disordered" evidence="1">
    <location>
        <begin position="1"/>
        <end position="29"/>
    </location>
</feature>
<comment type="caution">
    <text evidence="3">The sequence shown here is derived from an EMBL/GenBank/DDBJ whole genome shotgun (WGS) entry which is preliminary data.</text>
</comment>
<reference evidence="3" key="2">
    <citation type="submission" date="2023-05" db="EMBL/GenBank/DDBJ databases">
        <authorList>
            <consortium name="Lawrence Berkeley National Laboratory"/>
            <person name="Steindorff A."/>
            <person name="Hensen N."/>
            <person name="Bonometti L."/>
            <person name="Westerberg I."/>
            <person name="Brannstrom I.O."/>
            <person name="Guillou S."/>
            <person name="Cros-Aarteil S."/>
            <person name="Calhoun S."/>
            <person name="Haridas S."/>
            <person name="Kuo A."/>
            <person name="Mondo S."/>
            <person name="Pangilinan J."/>
            <person name="Riley R."/>
            <person name="Labutti K."/>
            <person name="Andreopoulos B."/>
            <person name="Lipzen A."/>
            <person name="Chen C."/>
            <person name="Yanf M."/>
            <person name="Daum C."/>
            <person name="Ng V."/>
            <person name="Clum A."/>
            <person name="Ohm R."/>
            <person name="Martin F."/>
            <person name="Silar P."/>
            <person name="Natvig D."/>
            <person name="Lalanne C."/>
            <person name="Gautier V."/>
            <person name="Ament-Velasquez S.L."/>
            <person name="Kruys A."/>
            <person name="Hutchinson M.I."/>
            <person name="Powell A.J."/>
            <person name="Barry K."/>
            <person name="Miller A.N."/>
            <person name="Grigoriev I.V."/>
            <person name="Debuchy R."/>
            <person name="Gladieux P."/>
            <person name="Thoren M.H."/>
            <person name="Johannesson H."/>
        </authorList>
    </citation>
    <scope>NUCLEOTIDE SEQUENCE</scope>
    <source>
        <strain evidence="3">CBS 892.96</strain>
    </source>
</reference>
<feature type="transmembrane region" description="Helical" evidence="2">
    <location>
        <begin position="338"/>
        <end position="358"/>
    </location>
</feature>